<comment type="similarity">
    <text evidence="1">Belongs to the aspartate/glutamate racemases family.</text>
</comment>
<keyword evidence="4" id="KW-1185">Reference proteome</keyword>
<dbReference type="RefSeq" id="WP_123325386.1">
    <property type="nucleotide sequence ID" value="NZ_JBHRSX010000024.1"/>
</dbReference>
<name>A0ABV7K4Z7_9ALTE</name>
<dbReference type="SUPFAM" id="SSF53681">
    <property type="entry name" value="Aspartate/glutamate racemase"/>
    <property type="match status" value="2"/>
</dbReference>
<dbReference type="Proteomes" id="UP001595477">
    <property type="component" value="Unassembled WGS sequence"/>
</dbReference>
<gene>
    <name evidence="3" type="ORF">ACFOEW_12105</name>
</gene>
<dbReference type="InterPro" id="IPR001920">
    <property type="entry name" value="Asp/Glu_race"/>
</dbReference>
<dbReference type="InterPro" id="IPR015942">
    <property type="entry name" value="Asp/Glu/hydantoin_racemase"/>
</dbReference>
<proteinExistence type="inferred from homology"/>
<evidence type="ECO:0000313" key="3">
    <source>
        <dbReference type="EMBL" id="MFC3202557.1"/>
    </source>
</evidence>
<dbReference type="EMBL" id="JBHRSX010000024">
    <property type="protein sequence ID" value="MFC3202557.1"/>
    <property type="molecule type" value="Genomic_DNA"/>
</dbReference>
<dbReference type="InterPro" id="IPR033134">
    <property type="entry name" value="Asp/Glu_racemase_AS_2"/>
</dbReference>
<dbReference type="PANTHER" id="PTHR21198">
    <property type="entry name" value="GLUTAMATE RACEMASE"/>
    <property type="match status" value="1"/>
</dbReference>
<evidence type="ECO:0000313" key="4">
    <source>
        <dbReference type="Proteomes" id="UP001595477"/>
    </source>
</evidence>
<keyword evidence="2" id="KW-0413">Isomerase</keyword>
<accession>A0ABV7K4Z7</accession>
<comment type="caution">
    <text evidence="3">The sequence shown here is derived from an EMBL/GenBank/DDBJ whole genome shotgun (WGS) entry which is preliminary data.</text>
</comment>
<protein>
    <submittedName>
        <fullName evidence="3">Aspartate/glutamate racemase family protein</fullName>
    </submittedName>
</protein>
<dbReference type="Gene3D" id="3.40.50.1860">
    <property type="match status" value="2"/>
</dbReference>
<sequence>MKTVGLIGGMSWESSLTYYQRINQQIKQHKGGLHSAPLLLYSVDFAHIAELQHNNDWQQLANYLASVGASLEKAGAEALAICTNTMHKVAPQIANVVRVPLLHIGDALIAESQARGFSRLGLLGTAFTMEQGFLRDHLTAGGLSVLVPETTERQYVHRVIYEELCQGIIHEASLRRYLHIIENLKAAGAEAIILGCTEIGLLVTAKDSALPVLDTALLHADSVANFILSE</sequence>
<evidence type="ECO:0000256" key="2">
    <source>
        <dbReference type="ARBA" id="ARBA00023235"/>
    </source>
</evidence>
<evidence type="ECO:0000256" key="1">
    <source>
        <dbReference type="ARBA" id="ARBA00007847"/>
    </source>
</evidence>
<organism evidence="3 4">
    <name type="scientific">Alteromonas oceani</name>
    <dbReference type="NCBI Taxonomy" id="2071609"/>
    <lineage>
        <taxon>Bacteria</taxon>
        <taxon>Pseudomonadati</taxon>
        <taxon>Pseudomonadota</taxon>
        <taxon>Gammaproteobacteria</taxon>
        <taxon>Alteromonadales</taxon>
        <taxon>Alteromonadaceae</taxon>
        <taxon>Alteromonas/Salinimonas group</taxon>
        <taxon>Alteromonas</taxon>
    </lineage>
</organism>
<dbReference type="NCBIfam" id="TIGR00035">
    <property type="entry name" value="asp_race"/>
    <property type="match status" value="1"/>
</dbReference>
<dbReference type="PROSITE" id="PS00924">
    <property type="entry name" value="ASP_GLU_RACEMASE_2"/>
    <property type="match status" value="1"/>
</dbReference>
<dbReference type="Pfam" id="PF01177">
    <property type="entry name" value="Asp_Glu_race"/>
    <property type="match status" value="1"/>
</dbReference>
<reference evidence="4" key="1">
    <citation type="journal article" date="2019" name="Int. J. Syst. Evol. Microbiol.">
        <title>The Global Catalogue of Microorganisms (GCM) 10K type strain sequencing project: providing services to taxonomists for standard genome sequencing and annotation.</title>
        <authorList>
            <consortium name="The Broad Institute Genomics Platform"/>
            <consortium name="The Broad Institute Genome Sequencing Center for Infectious Disease"/>
            <person name="Wu L."/>
            <person name="Ma J."/>
        </authorList>
    </citation>
    <scope>NUCLEOTIDE SEQUENCE [LARGE SCALE GENOMIC DNA]</scope>
    <source>
        <strain evidence="4">KCTC 52449</strain>
    </source>
</reference>
<dbReference type="InterPro" id="IPR004380">
    <property type="entry name" value="Asp_race"/>
</dbReference>
<dbReference type="PANTHER" id="PTHR21198:SF7">
    <property type="entry name" value="ASPARTATE-GLUTAMATE RACEMASE FAMILY"/>
    <property type="match status" value="1"/>
</dbReference>